<keyword evidence="3" id="KW-1185">Reference proteome</keyword>
<evidence type="ECO:0000256" key="1">
    <source>
        <dbReference type="SAM" id="Phobius"/>
    </source>
</evidence>
<evidence type="ECO:0000313" key="2">
    <source>
        <dbReference type="EMBL" id="GAB63527.1"/>
    </source>
</evidence>
<dbReference type="EMBL" id="BAFH01000004">
    <property type="protein sequence ID" value="GAB63527.1"/>
    <property type="molecule type" value="Genomic_DNA"/>
</dbReference>
<proteinExistence type="predicted"/>
<dbReference type="Proteomes" id="UP000002985">
    <property type="component" value="Unassembled WGS sequence"/>
</dbReference>
<organism evidence="2 3">
    <name type="scientific">Candidatus Jettenia caeni</name>
    <dbReference type="NCBI Taxonomy" id="247490"/>
    <lineage>
        <taxon>Bacteria</taxon>
        <taxon>Pseudomonadati</taxon>
        <taxon>Planctomycetota</taxon>
        <taxon>Candidatus Brocadiia</taxon>
        <taxon>Candidatus Brocadiales</taxon>
        <taxon>Candidatus Brocadiaceae</taxon>
        <taxon>Candidatus Jettenia</taxon>
    </lineage>
</organism>
<feature type="transmembrane region" description="Helical" evidence="1">
    <location>
        <begin position="20"/>
        <end position="41"/>
    </location>
</feature>
<keyword evidence="1" id="KW-0812">Transmembrane</keyword>
<gene>
    <name evidence="2" type="ORF">KSU1_D0218</name>
</gene>
<keyword evidence="1" id="KW-0472">Membrane</keyword>
<sequence>MNNPKKLITSGLPYYAGTVFYLLADYGSLNFPLSAVGRIFLKNQRERGGYPPCKIESLSDSNFLTG</sequence>
<evidence type="ECO:0000313" key="3">
    <source>
        <dbReference type="Proteomes" id="UP000002985"/>
    </source>
</evidence>
<reference evidence="2 3" key="1">
    <citation type="journal article" date="2012" name="FEBS Lett.">
        <title>Anammox organism KSU-1 expresses a NirK-type copper-containing nitrite reductase instead of a NirS-type with cytochrome cd1.</title>
        <authorList>
            <person name="Hira D."/>
            <person name="Toh H."/>
            <person name="Migita C.T."/>
            <person name="Okubo H."/>
            <person name="Nishiyama T."/>
            <person name="Hattori M."/>
            <person name="Furukawa K."/>
            <person name="Fujii T."/>
        </authorList>
    </citation>
    <scope>NUCLEOTIDE SEQUENCE [LARGE SCALE GENOMIC DNA]</scope>
</reference>
<name>I3IP82_9BACT</name>
<protein>
    <submittedName>
        <fullName evidence="2">Uncharacterized protein</fullName>
    </submittedName>
</protein>
<accession>I3IP82</accession>
<keyword evidence="1" id="KW-1133">Transmembrane helix</keyword>
<comment type="caution">
    <text evidence="2">The sequence shown here is derived from an EMBL/GenBank/DDBJ whole genome shotgun (WGS) entry which is preliminary data.</text>
</comment>
<dbReference type="AlphaFoldDB" id="I3IP82"/>